<dbReference type="EMBL" id="CP036525">
    <property type="protein sequence ID" value="QDT07512.1"/>
    <property type="molecule type" value="Genomic_DNA"/>
</dbReference>
<dbReference type="RefSeq" id="WP_145175570.1">
    <property type="nucleotide sequence ID" value="NZ_CP036525.1"/>
</dbReference>
<keyword evidence="6" id="KW-1185">Reference proteome</keyword>
<organism evidence="5 6">
    <name type="scientific">Rubripirellula lacrimiformis</name>
    <dbReference type="NCBI Taxonomy" id="1930273"/>
    <lineage>
        <taxon>Bacteria</taxon>
        <taxon>Pseudomonadati</taxon>
        <taxon>Planctomycetota</taxon>
        <taxon>Planctomycetia</taxon>
        <taxon>Pirellulales</taxon>
        <taxon>Pirellulaceae</taxon>
        <taxon>Rubripirellula</taxon>
    </lineage>
</organism>
<dbReference type="PANTHER" id="PTHR45737:SF6">
    <property type="entry name" value="VON WILLEBRAND FACTOR A DOMAIN-CONTAINING PROTEIN 5A"/>
    <property type="match status" value="1"/>
</dbReference>
<accession>A0A517NK46</accession>
<proteinExistence type="predicted"/>
<dbReference type="KEGG" id="rlc:K227x_59400"/>
<dbReference type="InterPro" id="IPR021206">
    <property type="entry name" value="MprA_tail"/>
</dbReference>
<dbReference type="SMART" id="SM00327">
    <property type="entry name" value="VWA"/>
    <property type="match status" value="1"/>
</dbReference>
<name>A0A517NK46_9BACT</name>
<gene>
    <name evidence="5" type="ORF">K227x_59400</name>
</gene>
<evidence type="ECO:0000256" key="2">
    <source>
        <dbReference type="SAM" id="SignalP"/>
    </source>
</evidence>
<dbReference type="Pfam" id="PF13768">
    <property type="entry name" value="VWA_3"/>
    <property type="match status" value="1"/>
</dbReference>
<feature type="chain" id="PRO_5021947489" evidence="2">
    <location>
        <begin position="30"/>
        <end position="710"/>
    </location>
</feature>
<evidence type="ECO:0000256" key="1">
    <source>
        <dbReference type="SAM" id="MobiDB-lite"/>
    </source>
</evidence>
<evidence type="ECO:0000259" key="3">
    <source>
        <dbReference type="PROSITE" id="PS50234"/>
    </source>
</evidence>
<keyword evidence="2" id="KW-0732">Signal</keyword>
<dbReference type="PANTHER" id="PTHR45737">
    <property type="entry name" value="VON WILLEBRAND FACTOR A DOMAIN-CONTAINING PROTEIN 5A"/>
    <property type="match status" value="1"/>
</dbReference>
<dbReference type="OrthoDB" id="9784383at2"/>
<protein>
    <submittedName>
        <fullName evidence="5">Vault protein inter-alpha-trypsin</fullName>
    </submittedName>
</protein>
<feature type="signal peptide" evidence="2">
    <location>
        <begin position="1"/>
        <end position="29"/>
    </location>
</feature>
<dbReference type="InterPro" id="IPR036465">
    <property type="entry name" value="vWFA_dom_sf"/>
</dbReference>
<dbReference type="InterPro" id="IPR002035">
    <property type="entry name" value="VWF_A"/>
</dbReference>
<evidence type="ECO:0000313" key="5">
    <source>
        <dbReference type="EMBL" id="QDT07512.1"/>
    </source>
</evidence>
<reference evidence="5 6" key="1">
    <citation type="submission" date="2019-02" db="EMBL/GenBank/DDBJ databases">
        <title>Deep-cultivation of Planctomycetes and their phenomic and genomic characterization uncovers novel biology.</title>
        <authorList>
            <person name="Wiegand S."/>
            <person name="Jogler M."/>
            <person name="Boedeker C."/>
            <person name="Pinto D."/>
            <person name="Vollmers J."/>
            <person name="Rivas-Marin E."/>
            <person name="Kohn T."/>
            <person name="Peeters S.H."/>
            <person name="Heuer A."/>
            <person name="Rast P."/>
            <person name="Oberbeckmann S."/>
            <person name="Bunk B."/>
            <person name="Jeske O."/>
            <person name="Meyerdierks A."/>
            <person name="Storesund J.E."/>
            <person name="Kallscheuer N."/>
            <person name="Luecker S."/>
            <person name="Lage O.M."/>
            <person name="Pohl T."/>
            <person name="Merkel B.J."/>
            <person name="Hornburger P."/>
            <person name="Mueller R.-W."/>
            <person name="Bruemmer F."/>
            <person name="Labrenz M."/>
            <person name="Spormann A.M."/>
            <person name="Op den Camp H."/>
            <person name="Overmann J."/>
            <person name="Amann R."/>
            <person name="Jetten M.S.M."/>
            <person name="Mascher T."/>
            <person name="Medema M.H."/>
            <person name="Devos D.P."/>
            <person name="Kaster A.-K."/>
            <person name="Ovreas L."/>
            <person name="Rohde M."/>
            <person name="Galperin M.Y."/>
            <person name="Jogler C."/>
        </authorList>
    </citation>
    <scope>NUCLEOTIDE SEQUENCE [LARGE SCALE GENOMIC DNA]</scope>
    <source>
        <strain evidence="5 6">K22_7</strain>
    </source>
</reference>
<feature type="domain" description="VIT" evidence="4">
    <location>
        <begin position="29"/>
        <end position="157"/>
    </location>
</feature>
<feature type="compositionally biased region" description="Polar residues" evidence="1">
    <location>
        <begin position="666"/>
        <end position="675"/>
    </location>
</feature>
<feature type="domain" description="VWFA" evidence="3">
    <location>
        <begin position="283"/>
        <end position="460"/>
    </location>
</feature>
<dbReference type="PROSITE" id="PS50234">
    <property type="entry name" value="VWFA"/>
    <property type="match status" value="1"/>
</dbReference>
<dbReference type="PROSITE" id="PS51468">
    <property type="entry name" value="VIT"/>
    <property type="match status" value="1"/>
</dbReference>
<dbReference type="SMART" id="SM00609">
    <property type="entry name" value="VIT"/>
    <property type="match status" value="1"/>
</dbReference>
<dbReference type="NCBIfam" id="TIGR03867">
    <property type="entry name" value="MprA_tail"/>
    <property type="match status" value="1"/>
</dbReference>
<dbReference type="Gene3D" id="3.40.50.410">
    <property type="entry name" value="von Willebrand factor, type A domain"/>
    <property type="match status" value="1"/>
</dbReference>
<dbReference type="AlphaFoldDB" id="A0A517NK46"/>
<evidence type="ECO:0000259" key="4">
    <source>
        <dbReference type="PROSITE" id="PS51468"/>
    </source>
</evidence>
<dbReference type="Proteomes" id="UP000318538">
    <property type="component" value="Chromosome"/>
</dbReference>
<dbReference type="SUPFAM" id="SSF53300">
    <property type="entry name" value="vWA-like"/>
    <property type="match status" value="1"/>
</dbReference>
<dbReference type="Pfam" id="PF08487">
    <property type="entry name" value="VIT"/>
    <property type="match status" value="1"/>
</dbReference>
<feature type="compositionally biased region" description="Low complexity" evidence="1">
    <location>
        <begin position="631"/>
        <end position="665"/>
    </location>
</feature>
<evidence type="ECO:0000313" key="6">
    <source>
        <dbReference type="Proteomes" id="UP000318538"/>
    </source>
</evidence>
<dbReference type="InterPro" id="IPR013694">
    <property type="entry name" value="VIT"/>
</dbReference>
<feature type="compositionally biased region" description="Basic and acidic residues" evidence="1">
    <location>
        <begin position="597"/>
        <end position="618"/>
    </location>
</feature>
<sequence precursor="true">MRQPPPRATLFVLALTAITLHVMSPTADAAGMLVADGGFGGRLEIENQDVTVTINNSVAVTQIDQTFVNRENRIVEALYTFPVPRGASVSNFSMWIGGKEMIGEVVEKQRAREIYDSYKRVKRDPGLLEQVDFKQFEMRIFPIPAGAQQRVRIEYYQELNLDHDWGTYVYPLATVAGGEPIDSKVQGRFSMNVNVLSEVPIKAFKSESHTDDFVIVEHTDQYAQAAMELTAGDLSRDIVMAFQTKRPRTGIDVVTSRPAGEDGYFMMTVTPGEDLSSTIEPMDYVFLLDISGSMARDQKMEISRRSVMAFIESLGDEDRFDCLAFNLTPTPLFQQTKPANKANLTAAAEFFAAQRARGGTVLGPALRSAYAYRDSDRPLNVVLLSDGLTQTGESDELMSLIGSRPEGVRVFCVGVGNEVNRPLLSQLASQAGGLAAFVSTEDSFSRQAHLMRQKLVRPAIEDLSVQFAGGEVSQVEPAQLGSLFYGTPLRLFGRYQNGGAVEVILRGKIQGSPWEQTVQVTLPADDKGNSPIERMWASRRVESLFAQERAGTGNRQDEIVRLCEGYSIVSTYASMLVLENNDEYRRWKIDRRNATRIARDRQSQQRTTDKLADLRKQNEMTLTSTQKTAPEDSATSDAASPSPAGRPDSNPAPSSNPAPTTRPNSGQNVDFTLPSSGGGGGGGAIDPITAAIALASAGAAAWSRRRRNDF</sequence>
<feature type="region of interest" description="Disordered" evidence="1">
    <location>
        <begin position="597"/>
        <end position="686"/>
    </location>
</feature>